<feature type="compositionally biased region" description="Basic and acidic residues" evidence="3">
    <location>
        <begin position="157"/>
        <end position="173"/>
    </location>
</feature>
<feature type="region of interest" description="Disordered" evidence="3">
    <location>
        <begin position="54"/>
        <end position="268"/>
    </location>
</feature>
<dbReference type="AlphaFoldDB" id="T1DQE2"/>
<dbReference type="PROSITE" id="PS00354">
    <property type="entry name" value="HMGI_Y"/>
    <property type="match status" value="1"/>
</dbReference>
<dbReference type="GeneID" id="126570866"/>
<evidence type="ECO:0000313" key="4">
    <source>
        <dbReference type="EMBL" id="JAA99006.1"/>
    </source>
</evidence>
<name>T1DQE2_ANOAQ</name>
<evidence type="ECO:0000256" key="2">
    <source>
        <dbReference type="ARBA" id="ARBA00023242"/>
    </source>
</evidence>
<dbReference type="RefSeq" id="XP_050084881.1">
    <property type="nucleotide sequence ID" value="XM_050228924.1"/>
</dbReference>
<evidence type="ECO:0000256" key="1">
    <source>
        <dbReference type="ARBA" id="ARBA00004123"/>
    </source>
</evidence>
<dbReference type="GO" id="GO:0003677">
    <property type="term" value="F:DNA binding"/>
    <property type="evidence" value="ECO:0007669"/>
    <property type="project" value="InterPro"/>
</dbReference>
<dbReference type="PRINTS" id="PR00929">
    <property type="entry name" value="ATHOOK"/>
</dbReference>
<evidence type="ECO:0000256" key="3">
    <source>
        <dbReference type="SAM" id="MobiDB-lite"/>
    </source>
</evidence>
<feature type="compositionally biased region" description="Acidic residues" evidence="3">
    <location>
        <begin position="181"/>
        <end position="194"/>
    </location>
</feature>
<protein>
    <submittedName>
        <fullName evidence="4">Uncharacterized protein</fullName>
    </submittedName>
</protein>
<dbReference type="Gene3D" id="1.10.10.1450">
    <property type="match status" value="1"/>
</dbReference>
<feature type="compositionally biased region" description="Basic residues" evidence="3">
    <location>
        <begin position="228"/>
        <end position="242"/>
    </location>
</feature>
<proteinExistence type="evidence at transcript level"/>
<dbReference type="InterPro" id="IPR000637">
    <property type="entry name" value="HMGI/Y_DNA-bd_CS"/>
</dbReference>
<comment type="subcellular location">
    <subcellularLocation>
        <location evidence="1">Nucleus</location>
    </subcellularLocation>
</comment>
<sequence length="268" mass="28632">MSKFVEQKICIKFCLRNEISAADTLRMVQNAFGKDAMSKNSVYEWYDDCLEELRETEESPGRPSTSDEAHREINDMENHRLSTNASADGFGSPEDMLKDASGVNLLQNSSALSPMTEETVPVKRPRGRPKKSISTPASAGKPAVAANTPQTPAGEGAGKRAARESATPKKARSDPSPSTASEEEDVGSGEDDESSNYSFNKTVTVAVPAKKRAAPPSEAADGTPTPVKRGRGRPPKHDKKKAAGAATPSSGTDSAKKRGRGRPRKHPL</sequence>
<dbReference type="EMBL" id="GAMD01002584">
    <property type="protein sequence ID" value="JAA99006.1"/>
    <property type="molecule type" value="mRNA"/>
</dbReference>
<feature type="compositionally biased region" description="Basic and acidic residues" evidence="3">
    <location>
        <begin position="54"/>
        <end position="80"/>
    </location>
</feature>
<organism evidence="4">
    <name type="scientific">Anopheles aquasalis</name>
    <name type="common">Malaria mosquito</name>
    <dbReference type="NCBI Taxonomy" id="42839"/>
    <lineage>
        <taxon>Eukaryota</taxon>
        <taxon>Metazoa</taxon>
        <taxon>Ecdysozoa</taxon>
        <taxon>Arthropoda</taxon>
        <taxon>Hexapoda</taxon>
        <taxon>Insecta</taxon>
        <taxon>Pterygota</taxon>
        <taxon>Neoptera</taxon>
        <taxon>Endopterygota</taxon>
        <taxon>Diptera</taxon>
        <taxon>Nematocera</taxon>
        <taxon>Culicoidea</taxon>
        <taxon>Culicidae</taxon>
        <taxon>Anophelinae</taxon>
        <taxon>Anopheles</taxon>
    </lineage>
</organism>
<dbReference type="GO" id="GO:0005634">
    <property type="term" value="C:nucleus"/>
    <property type="evidence" value="ECO:0007669"/>
    <property type="project" value="UniProtKB-SubCell"/>
</dbReference>
<dbReference type="OrthoDB" id="7790021at2759"/>
<keyword evidence="2" id="KW-0539">Nucleus</keyword>
<dbReference type="RefSeq" id="XP_050084880.1">
    <property type="nucleotide sequence ID" value="XM_050228923.1"/>
</dbReference>
<dbReference type="SMART" id="SM00384">
    <property type="entry name" value="AT_hook"/>
    <property type="match status" value="3"/>
</dbReference>
<feature type="compositionally biased region" description="Polar residues" evidence="3">
    <location>
        <begin position="104"/>
        <end position="113"/>
    </location>
</feature>
<accession>T1DQE2</accession>
<reference evidence="4" key="1">
    <citation type="submission" date="2013-07" db="EMBL/GenBank/DDBJ databases">
        <title>Transcriptome sequencing and developmental regulation of gene expression in Anopheles aquasalis.</title>
        <authorList>
            <consortium name="Brazilian Malaria Network (MCT/CNPq/MS/SCTIE/DECIT/PRONEX 555648/2009-5) and Research Network on Bioactive Molecules from Arthropod Vectors (NAP-MOBIARVE"/>
            <consortium name="University of Sao Paulo)"/>
            <person name="Marinotti O."/>
            <person name="Ribeiro J.M.C."/>
            <person name="Costa-da-Silva A.L."/>
            <person name="Silva M.C.P."/>
            <person name="Lopes A.R."/>
            <person name="Barros M.S."/>
            <person name="Sa-Nunes A."/>
            <person name="Konjin B.B."/>
            <person name="Carvalho E."/>
            <person name="Suesdek L."/>
            <person name="Silva-Neto M.A.C."/>
            <person name="Capurro M.L."/>
        </authorList>
    </citation>
    <scope>NUCLEOTIDE SEQUENCE</scope>
    <source>
        <tissue evidence="4">Whole body</tissue>
    </source>
</reference>
<dbReference type="GO" id="GO:0006355">
    <property type="term" value="P:regulation of DNA-templated transcription"/>
    <property type="evidence" value="ECO:0007669"/>
    <property type="project" value="InterPro"/>
</dbReference>
<feature type="compositionally biased region" description="Basic residues" evidence="3">
    <location>
        <begin position="257"/>
        <end position="268"/>
    </location>
</feature>
<dbReference type="VEuPathDB" id="VectorBase:AAQUA_008821"/>
<dbReference type="InterPro" id="IPR017956">
    <property type="entry name" value="AT_hook_DNA-bd_motif"/>
</dbReference>